<protein>
    <submittedName>
        <fullName evidence="1">Uncharacterized protein</fullName>
    </submittedName>
</protein>
<accession>A0A6M0JU13</accession>
<name>A0A6M0JU13_9GAMM</name>
<dbReference type="Proteomes" id="UP000483379">
    <property type="component" value="Unassembled WGS sequence"/>
</dbReference>
<organism evidence="1 2">
    <name type="scientific">Thiorhodococcus minor</name>
    <dbReference type="NCBI Taxonomy" id="57489"/>
    <lineage>
        <taxon>Bacteria</taxon>
        <taxon>Pseudomonadati</taxon>
        <taxon>Pseudomonadota</taxon>
        <taxon>Gammaproteobacteria</taxon>
        <taxon>Chromatiales</taxon>
        <taxon>Chromatiaceae</taxon>
        <taxon>Thiorhodococcus</taxon>
    </lineage>
</organism>
<sequence>MRSPARYLWCQRLIAFVTEAASIEQMLSRIGEPPRPPLIVPARGPSAWEDVLESELDLRIAPARWSSCDQMSAR</sequence>
<comment type="caution">
    <text evidence="1">The sequence shown here is derived from an EMBL/GenBank/DDBJ whole genome shotgun (WGS) entry which is preliminary data.</text>
</comment>
<reference evidence="1 2" key="1">
    <citation type="submission" date="2020-02" db="EMBL/GenBank/DDBJ databases">
        <title>Genome sequences of Thiorhodococcus mannitoliphagus and Thiorhodococcus minor, purple sulfur photosynthetic bacteria in the gammaproteobacterial family, Chromatiaceae.</title>
        <authorList>
            <person name="Aviles F.A."/>
            <person name="Meyer T.E."/>
            <person name="Kyndt J.A."/>
        </authorList>
    </citation>
    <scope>NUCLEOTIDE SEQUENCE [LARGE SCALE GENOMIC DNA]</scope>
    <source>
        <strain evidence="1 2">DSM 11518</strain>
    </source>
</reference>
<proteinExistence type="predicted"/>
<dbReference type="RefSeq" id="WP_164450467.1">
    <property type="nucleotide sequence ID" value="NZ_JAAIJQ010000002.1"/>
</dbReference>
<evidence type="ECO:0000313" key="1">
    <source>
        <dbReference type="EMBL" id="NEV60421.1"/>
    </source>
</evidence>
<gene>
    <name evidence="1" type="ORF">G3446_00690</name>
</gene>
<dbReference type="EMBL" id="JAAIJQ010000002">
    <property type="protein sequence ID" value="NEV60421.1"/>
    <property type="molecule type" value="Genomic_DNA"/>
</dbReference>
<dbReference type="AlphaFoldDB" id="A0A6M0JU13"/>
<evidence type="ECO:0000313" key="2">
    <source>
        <dbReference type="Proteomes" id="UP000483379"/>
    </source>
</evidence>
<keyword evidence="2" id="KW-1185">Reference proteome</keyword>